<dbReference type="Pfam" id="PF12625">
    <property type="entry name" value="Arabinose_bd"/>
    <property type="match status" value="1"/>
</dbReference>
<evidence type="ECO:0000256" key="2">
    <source>
        <dbReference type="ARBA" id="ARBA00023125"/>
    </source>
</evidence>
<evidence type="ECO:0000313" key="6">
    <source>
        <dbReference type="Proteomes" id="UP001165283"/>
    </source>
</evidence>
<accession>A0ABT1AE80</accession>
<feature type="domain" description="HTH araC/xylS-type" evidence="4">
    <location>
        <begin position="239"/>
        <end position="337"/>
    </location>
</feature>
<dbReference type="InterPro" id="IPR018060">
    <property type="entry name" value="HTH_AraC"/>
</dbReference>
<dbReference type="SMART" id="SM00342">
    <property type="entry name" value="HTH_ARAC"/>
    <property type="match status" value="1"/>
</dbReference>
<name>A0ABT1AE80_9PSEU</name>
<dbReference type="Proteomes" id="UP001165283">
    <property type="component" value="Unassembled WGS sequence"/>
</dbReference>
<dbReference type="Gene3D" id="1.10.10.60">
    <property type="entry name" value="Homeodomain-like"/>
    <property type="match status" value="1"/>
</dbReference>
<gene>
    <name evidence="5" type="ORF">KDL28_39450</name>
</gene>
<dbReference type="RefSeq" id="WP_252446650.1">
    <property type="nucleotide sequence ID" value="NZ_JAGSOV010000110.1"/>
</dbReference>
<dbReference type="PANTHER" id="PTHR47894">
    <property type="entry name" value="HTH-TYPE TRANSCRIPTIONAL REGULATOR GADX"/>
    <property type="match status" value="1"/>
</dbReference>
<proteinExistence type="predicted"/>
<keyword evidence="3" id="KW-0804">Transcription</keyword>
<evidence type="ECO:0000256" key="3">
    <source>
        <dbReference type="ARBA" id="ARBA00023163"/>
    </source>
</evidence>
<sequence length="346" mass="36509">MDPMVRAAGLRGIEPLVDRLGGDGAGLLTRFGIPAGAVDSDEAVVRAAAAARVLEVAATELACPDLGLRLAEQQDAGVLGPLAIAIENSPTVGEALDCVTRYLFVHSPALSVSPVPDPDGRPGVIGLRYESTGPTRLTPQVADLGLGLFHRIIRLLHGDHHGGAYGLRSVHLPHPPLAPVARYTGFFGADVRFDQPDAVLRVPSGITATPVPGGDRLLRDIALDYLASHFGAPDHAVASRVRVLLGQAVGSSPVRIEAIASLLQLHPRTLQRRLAAESTTFEAVLDGVRRDLAHHLITTTGLPFGQVTAMVGLTEQSALSRASRRWFGRSPRELRRAPAGVDLDPG</sequence>
<comment type="caution">
    <text evidence="5">The sequence shown here is derived from an EMBL/GenBank/DDBJ whole genome shotgun (WGS) entry which is preliminary data.</text>
</comment>
<evidence type="ECO:0000313" key="5">
    <source>
        <dbReference type="EMBL" id="MCO1661139.1"/>
    </source>
</evidence>
<keyword evidence="2" id="KW-0238">DNA-binding</keyword>
<dbReference type="InterPro" id="IPR009057">
    <property type="entry name" value="Homeodomain-like_sf"/>
</dbReference>
<evidence type="ECO:0000256" key="1">
    <source>
        <dbReference type="ARBA" id="ARBA00023015"/>
    </source>
</evidence>
<evidence type="ECO:0000259" key="4">
    <source>
        <dbReference type="PROSITE" id="PS01124"/>
    </source>
</evidence>
<dbReference type="InterPro" id="IPR032687">
    <property type="entry name" value="AraC-type_N"/>
</dbReference>
<dbReference type="PANTHER" id="PTHR47894:SF4">
    <property type="entry name" value="HTH-TYPE TRANSCRIPTIONAL REGULATOR GADX"/>
    <property type="match status" value="1"/>
</dbReference>
<keyword evidence="1" id="KW-0805">Transcription regulation</keyword>
<dbReference type="PROSITE" id="PS01124">
    <property type="entry name" value="HTH_ARAC_FAMILY_2"/>
    <property type="match status" value="1"/>
</dbReference>
<keyword evidence="6" id="KW-1185">Reference proteome</keyword>
<dbReference type="SUPFAM" id="SSF46689">
    <property type="entry name" value="Homeodomain-like"/>
    <property type="match status" value="1"/>
</dbReference>
<dbReference type="Pfam" id="PF12833">
    <property type="entry name" value="HTH_18"/>
    <property type="match status" value="1"/>
</dbReference>
<dbReference type="EMBL" id="JAGSOV010000110">
    <property type="protein sequence ID" value="MCO1661139.1"/>
    <property type="molecule type" value="Genomic_DNA"/>
</dbReference>
<reference evidence="5" key="1">
    <citation type="submission" date="2021-04" db="EMBL/GenBank/DDBJ databases">
        <title>Pseudonocardia sp. nov., isolated from sandy soil of mangrove forest.</title>
        <authorList>
            <person name="Zan Z."/>
            <person name="Huang R."/>
            <person name="Liu W."/>
        </authorList>
    </citation>
    <scope>NUCLEOTIDE SEQUENCE</scope>
    <source>
        <strain evidence="5">S2-4</strain>
    </source>
</reference>
<protein>
    <submittedName>
        <fullName evidence="5">AraC family transcriptional regulator</fullName>
    </submittedName>
</protein>
<organism evidence="5 6">
    <name type="scientific">Pseudonocardia humida</name>
    <dbReference type="NCBI Taxonomy" id="2800819"/>
    <lineage>
        <taxon>Bacteria</taxon>
        <taxon>Bacillati</taxon>
        <taxon>Actinomycetota</taxon>
        <taxon>Actinomycetes</taxon>
        <taxon>Pseudonocardiales</taxon>
        <taxon>Pseudonocardiaceae</taxon>
        <taxon>Pseudonocardia</taxon>
    </lineage>
</organism>